<feature type="transmembrane region" description="Helical" evidence="1">
    <location>
        <begin position="32"/>
        <end position="53"/>
    </location>
</feature>
<feature type="transmembrane region" description="Helical" evidence="1">
    <location>
        <begin position="73"/>
        <end position="89"/>
    </location>
</feature>
<evidence type="ECO:0000313" key="2">
    <source>
        <dbReference type="EMBL" id="TDO20787.1"/>
    </source>
</evidence>
<dbReference type="EMBL" id="SNWM01000004">
    <property type="protein sequence ID" value="TDO20787.1"/>
    <property type="molecule type" value="Genomic_DNA"/>
</dbReference>
<accession>A0A4R6IGH9</accession>
<evidence type="ECO:0000256" key="1">
    <source>
        <dbReference type="SAM" id="Phobius"/>
    </source>
</evidence>
<sequence length="143" mass="15837">MDTNITSKKIDMKKTDTVILQERDVEKTVGKLLRTGVFTACIVVLIGGILLLSQYGTCAMPDYRVFKGEGSEFITFDGIIVGLFTFKAMAIIQFGVLLLIITPILRIAFSLFAFAVEKDRLYVVITMIVLGIILFSTFSGLKI</sequence>
<dbReference type="AlphaFoldDB" id="A0A4R6IGH9"/>
<keyword evidence="1" id="KW-0472">Membrane</keyword>
<evidence type="ECO:0000313" key="3">
    <source>
        <dbReference type="Proteomes" id="UP000295499"/>
    </source>
</evidence>
<comment type="caution">
    <text evidence="2">The sequence shown here is derived from an EMBL/GenBank/DDBJ whole genome shotgun (WGS) entry which is preliminary data.</text>
</comment>
<gene>
    <name evidence="2" type="ORF">CLV32_3421</name>
</gene>
<name>A0A4R6IGH9_9SPHI</name>
<keyword evidence="1" id="KW-0812">Transmembrane</keyword>
<proteinExistence type="predicted"/>
<dbReference type="Proteomes" id="UP000295499">
    <property type="component" value="Unassembled WGS sequence"/>
</dbReference>
<reference evidence="2 3" key="1">
    <citation type="submission" date="2019-03" db="EMBL/GenBank/DDBJ databases">
        <title>Genomic Encyclopedia of Archaeal and Bacterial Type Strains, Phase II (KMG-II): from individual species to whole genera.</title>
        <authorList>
            <person name="Goeker M."/>
        </authorList>
    </citation>
    <scope>NUCLEOTIDE SEQUENCE [LARGE SCALE GENOMIC DNA]</scope>
    <source>
        <strain evidence="2 3">DSM 19034</strain>
    </source>
</reference>
<dbReference type="InterPro" id="IPR012861">
    <property type="entry name" value="DUF1634"/>
</dbReference>
<keyword evidence="3" id="KW-1185">Reference proteome</keyword>
<keyword evidence="1" id="KW-1133">Transmembrane helix</keyword>
<protein>
    <submittedName>
        <fullName evidence="2">Putative membrane protein</fullName>
    </submittedName>
</protein>
<dbReference type="Pfam" id="PF07843">
    <property type="entry name" value="DUF1634"/>
    <property type="match status" value="1"/>
</dbReference>
<feature type="transmembrane region" description="Helical" evidence="1">
    <location>
        <begin position="121"/>
        <end position="141"/>
    </location>
</feature>
<organism evidence="2 3">
    <name type="scientific">Pedobacter duraquae</name>
    <dbReference type="NCBI Taxonomy" id="425511"/>
    <lineage>
        <taxon>Bacteria</taxon>
        <taxon>Pseudomonadati</taxon>
        <taxon>Bacteroidota</taxon>
        <taxon>Sphingobacteriia</taxon>
        <taxon>Sphingobacteriales</taxon>
        <taxon>Sphingobacteriaceae</taxon>
        <taxon>Pedobacter</taxon>
    </lineage>
</organism>